<dbReference type="Pfam" id="PF01852">
    <property type="entry name" value="START"/>
    <property type="match status" value="1"/>
</dbReference>
<feature type="region of interest" description="Disordered" evidence="1">
    <location>
        <begin position="357"/>
        <end position="376"/>
    </location>
</feature>
<dbReference type="Gene3D" id="3.30.530.20">
    <property type="match status" value="1"/>
</dbReference>
<dbReference type="Proteomes" id="UP000245609">
    <property type="component" value="Unassembled WGS sequence"/>
</dbReference>
<comment type="caution">
    <text evidence="3">The sequence shown here is derived from an EMBL/GenBank/DDBJ whole genome shotgun (WGS) entry which is preliminary data.</text>
</comment>
<feature type="domain" description="START" evidence="2">
    <location>
        <begin position="108"/>
        <end position="319"/>
    </location>
</feature>
<organism evidence="3 4">
    <name type="scientific">Smittium megazygosporum</name>
    <dbReference type="NCBI Taxonomy" id="133381"/>
    <lineage>
        <taxon>Eukaryota</taxon>
        <taxon>Fungi</taxon>
        <taxon>Fungi incertae sedis</taxon>
        <taxon>Zoopagomycota</taxon>
        <taxon>Kickxellomycotina</taxon>
        <taxon>Harpellomycetes</taxon>
        <taxon>Harpellales</taxon>
        <taxon>Legeriomycetaceae</taxon>
        <taxon>Smittium</taxon>
    </lineage>
</organism>
<dbReference type="OrthoDB" id="333905at2759"/>
<evidence type="ECO:0000259" key="2">
    <source>
        <dbReference type="PROSITE" id="PS50848"/>
    </source>
</evidence>
<gene>
    <name evidence="3" type="ORF">BB560_001344</name>
</gene>
<dbReference type="GO" id="GO:0008289">
    <property type="term" value="F:lipid binding"/>
    <property type="evidence" value="ECO:0007669"/>
    <property type="project" value="InterPro"/>
</dbReference>
<reference evidence="3 4" key="1">
    <citation type="journal article" date="2018" name="MBio">
        <title>Comparative Genomics Reveals the Core Gene Toolbox for the Fungus-Insect Symbiosis.</title>
        <authorList>
            <person name="Wang Y."/>
            <person name="Stata M."/>
            <person name="Wang W."/>
            <person name="Stajich J.E."/>
            <person name="White M.M."/>
            <person name="Moncalvo J.M."/>
        </authorList>
    </citation>
    <scope>NUCLEOTIDE SEQUENCE [LARGE SCALE GENOMIC DNA]</scope>
    <source>
        <strain evidence="3 4">SC-DP-2</strain>
    </source>
</reference>
<proteinExistence type="predicted"/>
<dbReference type="InterPro" id="IPR051213">
    <property type="entry name" value="START_lipid_transfer"/>
</dbReference>
<evidence type="ECO:0000256" key="1">
    <source>
        <dbReference type="SAM" id="MobiDB-lite"/>
    </source>
</evidence>
<evidence type="ECO:0000313" key="4">
    <source>
        <dbReference type="Proteomes" id="UP000245609"/>
    </source>
</evidence>
<keyword evidence="4" id="KW-1185">Reference proteome</keyword>
<dbReference type="EMBL" id="MBFS01000154">
    <property type="protein sequence ID" value="PVV04160.1"/>
    <property type="molecule type" value="Genomic_DNA"/>
</dbReference>
<dbReference type="GO" id="GO:0005737">
    <property type="term" value="C:cytoplasm"/>
    <property type="evidence" value="ECO:0007669"/>
    <property type="project" value="UniProtKB-ARBA"/>
</dbReference>
<dbReference type="PANTHER" id="PTHR19308">
    <property type="entry name" value="PHOSPHATIDYLCHOLINE TRANSFER PROTEIN"/>
    <property type="match status" value="1"/>
</dbReference>
<feature type="compositionally biased region" description="Low complexity" evidence="1">
    <location>
        <begin position="357"/>
        <end position="368"/>
    </location>
</feature>
<evidence type="ECO:0000313" key="3">
    <source>
        <dbReference type="EMBL" id="PVV04160.1"/>
    </source>
</evidence>
<protein>
    <recommendedName>
        <fullName evidence="2">START domain-containing protein</fullName>
    </recommendedName>
</protein>
<dbReference type="SUPFAM" id="SSF55961">
    <property type="entry name" value="Bet v1-like"/>
    <property type="match status" value="1"/>
</dbReference>
<accession>A0A2T9ZHX1</accession>
<name>A0A2T9ZHX1_9FUNG</name>
<dbReference type="AlphaFoldDB" id="A0A2T9ZHX1"/>
<sequence>MSDPKNEDPNSESSGALKANAHNEVFRKLSFGIPSISFKSHKQIETSNEPDENYFTLGQNFSNEILRLKNPKKRSSTKKKKTNTKTKSKIDKYLLKSEKSLDKLYTLLSQLSSKSSSPWTNILSIKDEYNLQIYRHNTIENCFVIEALIPSSPGSAFDFMADIENRPSWDKMVQNAFVLQNISKHIKIQYTKMNPVWPTSSRDSLVLGTIKELASEEWPNIHHLADPKSCLRYVSVTTSVEDKRCPVYSSEGVVRMSISVAGYLICSISQKQASSLGLSDYQSWSKMYQVLQADFGGWIPKSVINKVTTKSYPNTFNNLVSELKVREKYIHSKSIKDPEIPEQSFLNSQCNHILSDGSSNNSMRSNSSELCDIQPDDGESALTNTSLKQSGALATTPNIRGFLSHFLDYPR</sequence>
<dbReference type="InterPro" id="IPR023393">
    <property type="entry name" value="START-like_dom_sf"/>
</dbReference>
<dbReference type="PANTHER" id="PTHR19308:SF14">
    <property type="entry name" value="START DOMAIN-CONTAINING PROTEIN"/>
    <property type="match status" value="1"/>
</dbReference>
<dbReference type="CDD" id="cd00177">
    <property type="entry name" value="START"/>
    <property type="match status" value="1"/>
</dbReference>
<dbReference type="InterPro" id="IPR002913">
    <property type="entry name" value="START_lipid-bd_dom"/>
</dbReference>
<dbReference type="PROSITE" id="PS50848">
    <property type="entry name" value="START"/>
    <property type="match status" value="1"/>
</dbReference>
<dbReference type="STRING" id="133381.A0A2T9ZHX1"/>